<organism evidence="1 2">
    <name type="scientific">Thermoflexibacter ruber</name>
    <dbReference type="NCBI Taxonomy" id="1003"/>
    <lineage>
        <taxon>Bacteria</taxon>
        <taxon>Pseudomonadati</taxon>
        <taxon>Bacteroidota</taxon>
        <taxon>Cytophagia</taxon>
        <taxon>Cytophagales</taxon>
        <taxon>Thermoflexibacteraceae</taxon>
        <taxon>Thermoflexibacter</taxon>
    </lineage>
</organism>
<proteinExistence type="predicted"/>
<gene>
    <name evidence="1" type="ORF">SAMN04488541_103238</name>
</gene>
<dbReference type="EMBL" id="FONY01000032">
    <property type="protein sequence ID" value="SFF41605.1"/>
    <property type="molecule type" value="Genomic_DNA"/>
</dbReference>
<name>A0A1I2IGZ9_9BACT</name>
<reference evidence="1 2" key="1">
    <citation type="submission" date="2016-10" db="EMBL/GenBank/DDBJ databases">
        <authorList>
            <person name="de Groot N.N."/>
        </authorList>
    </citation>
    <scope>NUCLEOTIDE SEQUENCE [LARGE SCALE GENOMIC DNA]</scope>
    <source>
        <strain>GEY</strain>
        <strain evidence="2">DSM 9560</strain>
    </source>
</reference>
<keyword evidence="2" id="KW-1185">Reference proteome</keyword>
<dbReference type="RefSeq" id="WP_091548555.1">
    <property type="nucleotide sequence ID" value="NZ_FONY01000032.1"/>
</dbReference>
<dbReference type="PROSITE" id="PS51257">
    <property type="entry name" value="PROKAR_LIPOPROTEIN"/>
    <property type="match status" value="1"/>
</dbReference>
<evidence type="ECO:0000313" key="2">
    <source>
        <dbReference type="Proteomes" id="UP000199513"/>
    </source>
</evidence>
<evidence type="ECO:0000313" key="1">
    <source>
        <dbReference type="EMBL" id="SFF41605.1"/>
    </source>
</evidence>
<accession>A0A1I2IGZ9</accession>
<dbReference type="STRING" id="1003.SAMN04488541_103238"/>
<dbReference type="Proteomes" id="UP000199513">
    <property type="component" value="Unassembled WGS sequence"/>
</dbReference>
<sequence length="163" mass="18859">MKQQTYFPIALFALLLLFSCNGKDEKSEALLKEAVKWHNEAMAIHKELMPKMKALEELKAKLTAQKDSLAGKDENAISQLDAKIMNLENISKGMKEWMENIVEVPHDEEHHHHHEGDAHDHDHSREHEAKIDLTPEQMLEIQKEMKANILQIQEKIKAVLEQK</sequence>
<dbReference type="AlphaFoldDB" id="A0A1I2IGZ9"/>
<protein>
    <submittedName>
        <fullName evidence="1">Uncharacterized protein</fullName>
    </submittedName>
</protein>